<gene>
    <name evidence="2" type="ORF">SR858_15855</name>
</gene>
<dbReference type="EMBL" id="CP140152">
    <property type="protein sequence ID" value="WQH02549.1"/>
    <property type="molecule type" value="Genomic_DNA"/>
</dbReference>
<dbReference type="GeneID" id="43166942"/>
<evidence type="ECO:0000256" key="1">
    <source>
        <dbReference type="SAM" id="SignalP"/>
    </source>
</evidence>
<dbReference type="RefSeq" id="WP_154819707.1">
    <property type="nucleotide sequence ID" value="NZ_CP140152.1"/>
</dbReference>
<name>A0ABZ0XS24_9BURK</name>
<evidence type="ECO:0000313" key="2">
    <source>
        <dbReference type="EMBL" id="WQH02549.1"/>
    </source>
</evidence>
<sequence length="65" mass="7177">MKNLFLLCAVVLASTLSFASFADSAPAPAPSDEGKKFDAKACKKRCMEELNESEKCEFICNRDKK</sequence>
<proteinExistence type="predicted"/>
<evidence type="ECO:0000313" key="3">
    <source>
        <dbReference type="Proteomes" id="UP001326110"/>
    </source>
</evidence>
<feature type="signal peptide" evidence="1">
    <location>
        <begin position="1"/>
        <end position="22"/>
    </location>
</feature>
<dbReference type="Proteomes" id="UP001326110">
    <property type="component" value="Chromosome"/>
</dbReference>
<organism evidence="2 3">
    <name type="scientific">Duganella zoogloeoides</name>
    <dbReference type="NCBI Taxonomy" id="75659"/>
    <lineage>
        <taxon>Bacteria</taxon>
        <taxon>Pseudomonadati</taxon>
        <taxon>Pseudomonadota</taxon>
        <taxon>Betaproteobacteria</taxon>
        <taxon>Burkholderiales</taxon>
        <taxon>Oxalobacteraceae</taxon>
        <taxon>Telluria group</taxon>
        <taxon>Duganella</taxon>
    </lineage>
</organism>
<keyword evidence="1" id="KW-0732">Signal</keyword>
<accession>A0ABZ0XS24</accession>
<protein>
    <submittedName>
        <fullName evidence="2">Uncharacterized protein</fullName>
    </submittedName>
</protein>
<feature type="chain" id="PRO_5045859850" evidence="1">
    <location>
        <begin position="23"/>
        <end position="65"/>
    </location>
</feature>
<keyword evidence="3" id="KW-1185">Reference proteome</keyword>
<reference evidence="2 3" key="1">
    <citation type="submission" date="2023-11" db="EMBL/GenBank/DDBJ databases">
        <title>MicrobeMod: A computational toolkit for identifying prokaryotic methylation and restriction-modification with nanopore sequencing.</title>
        <authorList>
            <person name="Crits-Christoph A."/>
            <person name="Kang S.C."/>
            <person name="Lee H."/>
            <person name="Ostrov N."/>
        </authorList>
    </citation>
    <scope>NUCLEOTIDE SEQUENCE [LARGE SCALE GENOMIC DNA]</scope>
    <source>
        <strain evidence="2 3">ATCC 25935</strain>
    </source>
</reference>